<name>D3B182_HETP5</name>
<dbReference type="AlphaFoldDB" id="D3B182"/>
<evidence type="ECO:0000256" key="1">
    <source>
        <dbReference type="SAM" id="MobiDB-lite"/>
    </source>
</evidence>
<feature type="region of interest" description="Disordered" evidence="1">
    <location>
        <begin position="126"/>
        <end position="150"/>
    </location>
</feature>
<sequence>MNDSQSSISPPLSPSPCFLLGSPAPPFAPSIPSPPALYLSSPSGVYTGCPPSTGNTHQQQSSTVTIQSNPPSDIHTASSMEAPIILFVIRIDFVGGQQPPVGRVRCRFGGIAIFADLAPHILKLVAPPPAESPPTNSGATHSNDGRSHSPEQFALIGATTTNHFA</sequence>
<dbReference type="EMBL" id="ADBJ01000008">
    <property type="protein sequence ID" value="EFA85056.1"/>
    <property type="molecule type" value="Genomic_DNA"/>
</dbReference>
<dbReference type="RefSeq" id="XP_020437166.1">
    <property type="nucleotide sequence ID" value="XM_020573049.1"/>
</dbReference>
<keyword evidence="3" id="KW-1185">Reference proteome</keyword>
<evidence type="ECO:0000313" key="2">
    <source>
        <dbReference type="EMBL" id="EFA85056.1"/>
    </source>
</evidence>
<feature type="compositionally biased region" description="Polar residues" evidence="1">
    <location>
        <begin position="133"/>
        <end position="142"/>
    </location>
</feature>
<feature type="compositionally biased region" description="Polar residues" evidence="1">
    <location>
        <begin position="50"/>
        <end position="75"/>
    </location>
</feature>
<dbReference type="GeneID" id="31357578"/>
<dbReference type="InParanoid" id="D3B182"/>
<organism evidence="2 3">
    <name type="scientific">Heterostelium pallidum (strain ATCC 26659 / Pp 5 / PN500)</name>
    <name type="common">Cellular slime mold</name>
    <name type="synonym">Polysphondylium pallidum</name>
    <dbReference type="NCBI Taxonomy" id="670386"/>
    <lineage>
        <taxon>Eukaryota</taxon>
        <taxon>Amoebozoa</taxon>
        <taxon>Evosea</taxon>
        <taxon>Eumycetozoa</taxon>
        <taxon>Dictyostelia</taxon>
        <taxon>Acytosteliales</taxon>
        <taxon>Acytosteliaceae</taxon>
        <taxon>Heterostelium</taxon>
    </lineage>
</organism>
<feature type="region of interest" description="Disordered" evidence="1">
    <location>
        <begin position="48"/>
        <end position="75"/>
    </location>
</feature>
<accession>D3B182</accession>
<evidence type="ECO:0000313" key="3">
    <source>
        <dbReference type="Proteomes" id="UP000001396"/>
    </source>
</evidence>
<dbReference type="Proteomes" id="UP000001396">
    <property type="component" value="Unassembled WGS sequence"/>
</dbReference>
<comment type="caution">
    <text evidence="2">The sequence shown here is derived from an EMBL/GenBank/DDBJ whole genome shotgun (WGS) entry which is preliminary data.</text>
</comment>
<protein>
    <submittedName>
        <fullName evidence="2">Uncharacterized protein</fullName>
    </submittedName>
</protein>
<gene>
    <name evidence="2" type="ORF">PPL_02052</name>
</gene>
<proteinExistence type="predicted"/>
<reference evidence="2 3" key="1">
    <citation type="journal article" date="2011" name="Genome Res.">
        <title>Phylogeny-wide analysis of social amoeba genomes highlights ancient origins for complex intercellular communication.</title>
        <authorList>
            <person name="Heidel A.J."/>
            <person name="Lawal H.M."/>
            <person name="Felder M."/>
            <person name="Schilde C."/>
            <person name="Helps N.R."/>
            <person name="Tunggal B."/>
            <person name="Rivero F."/>
            <person name="John U."/>
            <person name="Schleicher M."/>
            <person name="Eichinger L."/>
            <person name="Platzer M."/>
            <person name="Noegel A.A."/>
            <person name="Schaap P."/>
            <person name="Gloeckner G."/>
        </authorList>
    </citation>
    <scope>NUCLEOTIDE SEQUENCE [LARGE SCALE GENOMIC DNA]</scope>
    <source>
        <strain evidence="3">ATCC 26659 / Pp 5 / PN500</strain>
    </source>
</reference>